<keyword evidence="6" id="KW-0812">Transmembrane</keyword>
<evidence type="ECO:0000256" key="9">
    <source>
        <dbReference type="ARBA" id="ARBA00023002"/>
    </source>
</evidence>
<dbReference type="GO" id="GO:0004497">
    <property type="term" value="F:monooxygenase activity"/>
    <property type="evidence" value="ECO:0007669"/>
    <property type="project" value="UniProtKB-KW"/>
</dbReference>
<dbReference type="EMBL" id="JACGCI010000106">
    <property type="protein sequence ID" value="KAF6745377.1"/>
    <property type="molecule type" value="Genomic_DNA"/>
</dbReference>
<evidence type="ECO:0000256" key="11">
    <source>
        <dbReference type="ARBA" id="ARBA00023033"/>
    </source>
</evidence>
<protein>
    <submittedName>
        <fullName evidence="15">Cytochrome P450</fullName>
    </submittedName>
</protein>
<dbReference type="GO" id="GO:0016020">
    <property type="term" value="C:membrane"/>
    <property type="evidence" value="ECO:0007669"/>
    <property type="project" value="UniProtKB-SubCell"/>
</dbReference>
<comment type="subcellular location">
    <subcellularLocation>
        <location evidence="2">Membrane</location>
    </subcellularLocation>
</comment>
<keyword evidence="7 13" id="KW-0479">Metal-binding</keyword>
<evidence type="ECO:0000256" key="8">
    <source>
        <dbReference type="ARBA" id="ARBA00022989"/>
    </source>
</evidence>
<dbReference type="PRINTS" id="PR00463">
    <property type="entry name" value="EP450I"/>
</dbReference>
<dbReference type="AlphaFoldDB" id="A0A8H6HFT6"/>
<dbReference type="GO" id="GO:0005506">
    <property type="term" value="F:iron ion binding"/>
    <property type="evidence" value="ECO:0007669"/>
    <property type="project" value="InterPro"/>
</dbReference>
<proteinExistence type="inferred from homology"/>
<dbReference type="Proteomes" id="UP000521943">
    <property type="component" value="Unassembled WGS sequence"/>
</dbReference>
<dbReference type="InterPro" id="IPR002401">
    <property type="entry name" value="Cyt_P450_E_grp-I"/>
</dbReference>
<keyword evidence="16" id="KW-1185">Reference proteome</keyword>
<gene>
    <name evidence="15" type="ORF">DFP72DRAFT_926055</name>
</gene>
<dbReference type="InterPro" id="IPR036396">
    <property type="entry name" value="Cyt_P450_sf"/>
</dbReference>
<name>A0A8H6HFT6_9AGAR</name>
<feature type="binding site" description="axial binding residue" evidence="13">
    <location>
        <position position="489"/>
    </location>
    <ligand>
        <name>heme</name>
        <dbReference type="ChEBI" id="CHEBI:30413"/>
    </ligand>
    <ligandPart>
        <name>Fe</name>
        <dbReference type="ChEBI" id="CHEBI:18248"/>
    </ligandPart>
</feature>
<keyword evidence="5 13" id="KW-0349">Heme</keyword>
<evidence type="ECO:0000256" key="2">
    <source>
        <dbReference type="ARBA" id="ARBA00004370"/>
    </source>
</evidence>
<evidence type="ECO:0000313" key="16">
    <source>
        <dbReference type="Proteomes" id="UP000521943"/>
    </source>
</evidence>
<dbReference type="GO" id="GO:0020037">
    <property type="term" value="F:heme binding"/>
    <property type="evidence" value="ECO:0007669"/>
    <property type="project" value="InterPro"/>
</dbReference>
<organism evidence="15 16">
    <name type="scientific">Ephemerocybe angulata</name>
    <dbReference type="NCBI Taxonomy" id="980116"/>
    <lineage>
        <taxon>Eukaryota</taxon>
        <taxon>Fungi</taxon>
        <taxon>Dikarya</taxon>
        <taxon>Basidiomycota</taxon>
        <taxon>Agaricomycotina</taxon>
        <taxon>Agaricomycetes</taxon>
        <taxon>Agaricomycetidae</taxon>
        <taxon>Agaricales</taxon>
        <taxon>Agaricineae</taxon>
        <taxon>Psathyrellaceae</taxon>
        <taxon>Ephemerocybe</taxon>
    </lineage>
</organism>
<dbReference type="InterPro" id="IPR001128">
    <property type="entry name" value="Cyt_P450"/>
</dbReference>
<dbReference type="PANTHER" id="PTHR24305">
    <property type="entry name" value="CYTOCHROME P450"/>
    <property type="match status" value="1"/>
</dbReference>
<dbReference type="PROSITE" id="PS00086">
    <property type="entry name" value="CYTOCHROME_P450"/>
    <property type="match status" value="1"/>
</dbReference>
<keyword evidence="8" id="KW-1133">Transmembrane helix</keyword>
<dbReference type="SUPFAM" id="SSF48264">
    <property type="entry name" value="Cytochrome P450"/>
    <property type="match status" value="1"/>
</dbReference>
<comment type="caution">
    <text evidence="15">The sequence shown here is derived from an EMBL/GenBank/DDBJ whole genome shotgun (WGS) entry which is preliminary data.</text>
</comment>
<keyword evidence="11 14" id="KW-0503">Monooxygenase</keyword>
<keyword evidence="10 13" id="KW-0408">Iron</keyword>
<evidence type="ECO:0000256" key="5">
    <source>
        <dbReference type="ARBA" id="ARBA00022617"/>
    </source>
</evidence>
<reference evidence="15 16" key="1">
    <citation type="submission" date="2020-07" db="EMBL/GenBank/DDBJ databases">
        <title>Comparative genomics of pyrophilous fungi reveals a link between fire events and developmental genes.</title>
        <authorList>
            <consortium name="DOE Joint Genome Institute"/>
            <person name="Steindorff A.S."/>
            <person name="Carver A."/>
            <person name="Calhoun S."/>
            <person name="Stillman K."/>
            <person name="Liu H."/>
            <person name="Lipzen A."/>
            <person name="Pangilinan J."/>
            <person name="Labutti K."/>
            <person name="Bruns T.D."/>
            <person name="Grigoriev I.V."/>
        </authorList>
    </citation>
    <scope>NUCLEOTIDE SEQUENCE [LARGE SCALE GENOMIC DNA]</scope>
    <source>
        <strain evidence="15 16">CBS 144469</strain>
    </source>
</reference>
<evidence type="ECO:0000256" key="10">
    <source>
        <dbReference type="ARBA" id="ARBA00023004"/>
    </source>
</evidence>
<evidence type="ECO:0000256" key="14">
    <source>
        <dbReference type="RuleBase" id="RU000461"/>
    </source>
</evidence>
<dbReference type="InterPro" id="IPR017972">
    <property type="entry name" value="Cyt_P450_CS"/>
</dbReference>
<evidence type="ECO:0000256" key="1">
    <source>
        <dbReference type="ARBA" id="ARBA00001971"/>
    </source>
</evidence>
<evidence type="ECO:0000256" key="12">
    <source>
        <dbReference type="ARBA" id="ARBA00023136"/>
    </source>
</evidence>
<comment type="similarity">
    <text evidence="4 14">Belongs to the cytochrome P450 family.</text>
</comment>
<dbReference type="InterPro" id="IPR050121">
    <property type="entry name" value="Cytochrome_P450_monoxygenase"/>
</dbReference>
<dbReference type="Gene3D" id="1.10.630.10">
    <property type="entry name" value="Cytochrome P450"/>
    <property type="match status" value="1"/>
</dbReference>
<evidence type="ECO:0000256" key="13">
    <source>
        <dbReference type="PIRSR" id="PIRSR602401-1"/>
    </source>
</evidence>
<keyword evidence="12" id="KW-0472">Membrane</keyword>
<dbReference type="PANTHER" id="PTHR24305:SF166">
    <property type="entry name" value="CYTOCHROME P450 12A4, MITOCHONDRIAL-RELATED"/>
    <property type="match status" value="1"/>
</dbReference>
<dbReference type="PRINTS" id="PR00385">
    <property type="entry name" value="P450"/>
</dbReference>
<accession>A0A8H6HFT6</accession>
<comment type="pathway">
    <text evidence="3">Secondary metabolite biosynthesis; terpenoid biosynthesis.</text>
</comment>
<evidence type="ECO:0000256" key="4">
    <source>
        <dbReference type="ARBA" id="ARBA00010617"/>
    </source>
</evidence>
<keyword evidence="9 14" id="KW-0560">Oxidoreductase</keyword>
<dbReference type="OrthoDB" id="1470350at2759"/>
<dbReference type="Pfam" id="PF00067">
    <property type="entry name" value="p450"/>
    <property type="match status" value="1"/>
</dbReference>
<evidence type="ECO:0000256" key="7">
    <source>
        <dbReference type="ARBA" id="ARBA00022723"/>
    </source>
</evidence>
<dbReference type="GO" id="GO:0016705">
    <property type="term" value="F:oxidoreductase activity, acting on paired donors, with incorporation or reduction of molecular oxygen"/>
    <property type="evidence" value="ECO:0007669"/>
    <property type="project" value="InterPro"/>
</dbReference>
<evidence type="ECO:0000313" key="15">
    <source>
        <dbReference type="EMBL" id="KAF6745377.1"/>
    </source>
</evidence>
<evidence type="ECO:0000256" key="3">
    <source>
        <dbReference type="ARBA" id="ARBA00004721"/>
    </source>
</evidence>
<evidence type="ECO:0000256" key="6">
    <source>
        <dbReference type="ARBA" id="ARBA00022692"/>
    </source>
</evidence>
<sequence>MAVDIPPILAGLLAKLPSGSGSSVRGDQGSISLSLVLVTVTVVLATSSLVKFVRGLKAVNYMPGLRTPFSPFSLPGVLSPTAWWNPGLSFLWNGRKHHSLYKRFNSETFSVIPWVAGAPLIVTSNLDVLRQIAFGSHRTDFAKPEEMSQALLFWGQNLVAADGDTWRTHRRVVGPAFNTKLYEDVWVKTAEIYAQMVEEEGWTSKDTIDVPVVQKLTFQFALLVISRCGFGLSFSWFEPPAAENGGMTVQQALRIITERNTALVFLPKWVRKLPFKYLGEIEAAVDTMMKFMKEQVARRRESVKGNDAASDAFTLMIKANEAEGSKYALDDSELIGNVFILLFAGHETTAHTLAASLAFLACNPDIQQEILDHILQVVGWDRAPAFEEYASLDKVLAVFLETLRMFPSGYLMFRQATKDTTIKLPRPVGEEGVDTIPVPKGTTMVVDVVGLEYNPRYYDEPETFKPSRWYGASKEGDNFTAFSVGPRECLGRRFATSEAVCFLTLLIRDYKLEPLLQKGETVGQWKERVLDATLFITLGVKDTPIRLVRREKGRA</sequence>
<comment type="cofactor">
    <cofactor evidence="1 13">
        <name>heme</name>
        <dbReference type="ChEBI" id="CHEBI:30413"/>
    </cofactor>
</comment>